<proteinExistence type="predicted"/>
<dbReference type="AlphaFoldDB" id="A0A2S0MFZ8"/>
<dbReference type="RefSeq" id="WP_106703372.1">
    <property type="nucleotide sequence ID" value="NZ_CP027666.1"/>
</dbReference>
<dbReference type="PANTHER" id="PTHR34874:SF1">
    <property type="entry name" value="PROTEIN YCHN"/>
    <property type="match status" value="1"/>
</dbReference>
<evidence type="ECO:0000313" key="2">
    <source>
        <dbReference type="Proteomes" id="UP000239709"/>
    </source>
</evidence>
<keyword evidence="2" id="KW-1185">Reference proteome</keyword>
<dbReference type="SUPFAM" id="SSF75169">
    <property type="entry name" value="DsrEFH-like"/>
    <property type="match status" value="1"/>
</dbReference>
<evidence type="ECO:0000313" key="1">
    <source>
        <dbReference type="EMBL" id="AVO34822.1"/>
    </source>
</evidence>
<accession>A0A2S0MFZ8</accession>
<reference evidence="1 2" key="1">
    <citation type="submission" date="2018-03" db="EMBL/GenBank/DDBJ databases">
        <title>Genome sequencing of Ottowia sp.</title>
        <authorList>
            <person name="Kim S.-J."/>
            <person name="Heo J."/>
            <person name="Kwon S.-W."/>
        </authorList>
    </citation>
    <scope>NUCLEOTIDE SEQUENCE [LARGE SCALE GENOMIC DNA]</scope>
    <source>
        <strain evidence="1 2">KADR8-3</strain>
    </source>
</reference>
<organism evidence="1 2">
    <name type="scientific">Ottowia oryzae</name>
    <dbReference type="NCBI Taxonomy" id="2109914"/>
    <lineage>
        <taxon>Bacteria</taxon>
        <taxon>Pseudomonadati</taxon>
        <taxon>Pseudomonadota</taxon>
        <taxon>Betaproteobacteria</taxon>
        <taxon>Burkholderiales</taxon>
        <taxon>Comamonadaceae</taxon>
        <taxon>Ottowia</taxon>
    </lineage>
</organism>
<dbReference type="GO" id="GO:0005829">
    <property type="term" value="C:cytosol"/>
    <property type="evidence" value="ECO:0007669"/>
    <property type="project" value="TreeGrafter"/>
</dbReference>
<dbReference type="OrthoDB" id="9812053at2"/>
<dbReference type="Gene3D" id="3.40.1260.10">
    <property type="entry name" value="DsrEFH-like"/>
    <property type="match status" value="1"/>
</dbReference>
<dbReference type="KEGG" id="otk:C6570_11715"/>
<dbReference type="Proteomes" id="UP000239709">
    <property type="component" value="Chromosome"/>
</dbReference>
<protein>
    <submittedName>
        <fullName evidence="1">Uncharacterized protein</fullName>
    </submittedName>
</protein>
<name>A0A2S0MFZ8_9BURK</name>
<gene>
    <name evidence="1" type="ORF">C6570_11715</name>
</gene>
<sequence>MNSPQKILLIVHAPPYGSERCLSALRLALALAAREGDKPLLDVFLMSDATVLALPGQQDASGHTLQDMLEQLVGHGVPVRLCKTCAANRGLLSLPLIGGVSIGTLAELAEATLQADKVITF</sequence>
<dbReference type="InterPro" id="IPR027396">
    <property type="entry name" value="DsrEFH-like"/>
</dbReference>
<dbReference type="Pfam" id="PF02635">
    <property type="entry name" value="DsrE"/>
    <property type="match status" value="1"/>
</dbReference>
<dbReference type="EMBL" id="CP027666">
    <property type="protein sequence ID" value="AVO34822.1"/>
    <property type="molecule type" value="Genomic_DNA"/>
</dbReference>
<dbReference type="InterPro" id="IPR003787">
    <property type="entry name" value="Sulphur_relay_DsrE/F-like"/>
</dbReference>
<dbReference type="PANTHER" id="PTHR34874">
    <property type="entry name" value="PROTEIN YCHN"/>
    <property type="match status" value="1"/>
</dbReference>